<comment type="similarity">
    <text evidence="1 3">Belongs to the type-B carboxylesterase/lipase family.</text>
</comment>
<keyword evidence="3" id="KW-0732">Signal</keyword>
<dbReference type="PROSITE" id="PS00122">
    <property type="entry name" value="CARBOXYLESTERASE_B_1"/>
    <property type="match status" value="1"/>
</dbReference>
<dbReference type="Gene3D" id="3.40.50.1820">
    <property type="entry name" value="alpha/beta hydrolase"/>
    <property type="match status" value="1"/>
</dbReference>
<dbReference type="FunFam" id="3.40.50.1820:FF:000266">
    <property type="entry name" value="Carboxylic ester hydrolase"/>
    <property type="match status" value="1"/>
</dbReference>
<dbReference type="PANTHER" id="PTHR11559">
    <property type="entry name" value="CARBOXYLESTERASE"/>
    <property type="match status" value="1"/>
</dbReference>
<dbReference type="EMBL" id="GL988041">
    <property type="protein sequence ID" value="EGS21325.1"/>
    <property type="molecule type" value="Genomic_DNA"/>
</dbReference>
<dbReference type="GO" id="GO:0016787">
    <property type="term" value="F:hydrolase activity"/>
    <property type="evidence" value="ECO:0007669"/>
    <property type="project" value="UniProtKB-KW"/>
</dbReference>
<dbReference type="OMA" id="YGTWAFL"/>
<dbReference type="HOGENOM" id="CLU_006586_10_5_1"/>
<feature type="chain" id="PRO_5005130795" description="Carboxylic ester hydrolase" evidence="3">
    <location>
        <begin position="19"/>
        <end position="627"/>
    </location>
</feature>
<feature type="domain" description="Carboxylesterase type B" evidence="4">
    <location>
        <begin position="70"/>
        <end position="572"/>
    </location>
</feature>
<dbReference type="RefSeq" id="XP_006693621.1">
    <property type="nucleotide sequence ID" value="XM_006693558.1"/>
</dbReference>
<dbReference type="InterPro" id="IPR050309">
    <property type="entry name" value="Type-B_Carboxylest/Lipase"/>
</dbReference>
<proteinExistence type="inferred from homology"/>
<dbReference type="PROSITE" id="PS51257">
    <property type="entry name" value="PROKAR_LIPOPROTEIN"/>
    <property type="match status" value="1"/>
</dbReference>
<dbReference type="InterPro" id="IPR019826">
    <property type="entry name" value="Carboxylesterase_B_AS"/>
</dbReference>
<evidence type="ECO:0000256" key="1">
    <source>
        <dbReference type="ARBA" id="ARBA00005964"/>
    </source>
</evidence>
<evidence type="ECO:0000259" key="4">
    <source>
        <dbReference type="Pfam" id="PF00135"/>
    </source>
</evidence>
<evidence type="ECO:0000256" key="2">
    <source>
        <dbReference type="ARBA" id="ARBA00022801"/>
    </source>
</evidence>
<keyword evidence="6" id="KW-1185">Reference proteome</keyword>
<accession>G0S4V4</accession>
<feature type="signal peptide" evidence="3">
    <location>
        <begin position="1"/>
        <end position="18"/>
    </location>
</feature>
<evidence type="ECO:0000313" key="5">
    <source>
        <dbReference type="EMBL" id="EGS21325.1"/>
    </source>
</evidence>
<dbReference type="Pfam" id="PF00135">
    <property type="entry name" value="COesterase"/>
    <property type="match status" value="1"/>
</dbReference>
<dbReference type="PROSITE" id="PS00941">
    <property type="entry name" value="CARBOXYLESTERASE_B_2"/>
    <property type="match status" value="1"/>
</dbReference>
<dbReference type="InterPro" id="IPR019819">
    <property type="entry name" value="Carboxylesterase_B_CS"/>
</dbReference>
<dbReference type="InterPro" id="IPR002018">
    <property type="entry name" value="CarbesteraseB"/>
</dbReference>
<dbReference type="eggNOG" id="KOG1516">
    <property type="taxonomic scope" value="Eukaryota"/>
</dbReference>
<keyword evidence="2 3" id="KW-0378">Hydrolase</keyword>
<dbReference type="KEGG" id="cthr:CTHT_0031800"/>
<dbReference type="EC" id="3.1.1.-" evidence="3"/>
<gene>
    <name evidence="5" type="ORF">CTHT_0031800</name>
</gene>
<evidence type="ECO:0000256" key="3">
    <source>
        <dbReference type="RuleBase" id="RU361235"/>
    </source>
</evidence>
<protein>
    <recommendedName>
        <fullName evidence="3">Carboxylic ester hydrolase</fullName>
        <ecNumber evidence="3">3.1.1.-</ecNumber>
    </recommendedName>
</protein>
<dbReference type="InterPro" id="IPR029058">
    <property type="entry name" value="AB_hydrolase_fold"/>
</dbReference>
<evidence type="ECO:0000313" key="6">
    <source>
        <dbReference type="Proteomes" id="UP000008066"/>
    </source>
</evidence>
<name>G0S4V4_CHATD</name>
<dbReference type="AlphaFoldDB" id="G0S4V4"/>
<dbReference type="SUPFAM" id="SSF53474">
    <property type="entry name" value="alpha/beta-Hydrolases"/>
    <property type="match status" value="1"/>
</dbReference>
<dbReference type="Proteomes" id="UP000008066">
    <property type="component" value="Unassembled WGS sequence"/>
</dbReference>
<reference evidence="5 6" key="1">
    <citation type="journal article" date="2011" name="Cell">
        <title>Insight into structure and assembly of the nuclear pore complex by utilizing the genome of a eukaryotic thermophile.</title>
        <authorList>
            <person name="Amlacher S."/>
            <person name="Sarges P."/>
            <person name="Flemming D."/>
            <person name="van Noort V."/>
            <person name="Kunze R."/>
            <person name="Devos D.P."/>
            <person name="Arumugam M."/>
            <person name="Bork P."/>
            <person name="Hurt E."/>
        </authorList>
    </citation>
    <scope>NUCLEOTIDE SEQUENCE [LARGE SCALE GENOMIC DNA]</scope>
    <source>
        <strain evidence="6">DSM 1495 / CBS 144.50 / IMI 039719</strain>
    </source>
</reference>
<sequence>MALKRLSLLALATSLASCVSTPSGVPAPDDASVDIASSFVLDLIANVTQAEESFHSNEKRFLSCTQDSLVVNLGYARYRGYHDSSTGLNYWKGIRYAAPPTGNLRWQPPQVLPPKLNPPIEDAFDFGPICPQAMPSLPSTPFIPGNEDCLFLNVYAPAGASNLPVLVYIHEGGYGFGDGRHDMTDIINANDKGFVAVTIQYRLGAFGWLSSSEVKKRGAVNAGLLDQALALAWVKLHICQFGGDPSKITIAGESAGGGSVMYHGIALRGTIGSLLYNQGIAASPYLPYQYKYNDAHPTNAYYAFSQAAGCPSSGNVFNCLRSKDTNTLQQANHDVTQQAPYGYWAFGPVTDNSYIFNRPMQQLPTKKVNGKRLLVGYNANEGALFVPPIIMTEADLVGWLQSAQFKNLSPTQINTVLAANPNNATTDPNAPRWDTNGLTGPTAVEMSQDANGQQQRANNIYAEATFACPAFWLADAYTKPGSAAYVYQYSVPFAYHSGDLGVYFGPQEPNHSDDIALAFRRIWGNFIRTGNPSISAPIANGAASANPSAPHPASNWPAWNNAQPKMLNLNITGGTPYQAPTLWGTTVTQFAQPGLQNAINLVEASQWEGGRLARCNVYKSLAPSIPI</sequence>
<dbReference type="OrthoDB" id="408631at2759"/>
<organism evidence="6">
    <name type="scientific">Chaetomium thermophilum (strain DSM 1495 / CBS 144.50 / IMI 039719)</name>
    <name type="common">Thermochaetoides thermophila</name>
    <dbReference type="NCBI Taxonomy" id="759272"/>
    <lineage>
        <taxon>Eukaryota</taxon>
        <taxon>Fungi</taxon>
        <taxon>Dikarya</taxon>
        <taxon>Ascomycota</taxon>
        <taxon>Pezizomycotina</taxon>
        <taxon>Sordariomycetes</taxon>
        <taxon>Sordariomycetidae</taxon>
        <taxon>Sordariales</taxon>
        <taxon>Chaetomiaceae</taxon>
        <taxon>Thermochaetoides</taxon>
    </lineage>
</organism>
<dbReference type="STRING" id="759272.G0S4V4"/>
<dbReference type="ESTHER" id="chatd-g0s4v4">
    <property type="family name" value="Fungal_carboxylesterase_lipase"/>
</dbReference>
<dbReference type="GeneID" id="18257218"/>